<name>A0ABD3DD71_9LAMI</name>
<evidence type="ECO:0000256" key="1">
    <source>
        <dbReference type="ARBA" id="ARBA00005711"/>
    </source>
</evidence>
<dbReference type="Pfam" id="PF03763">
    <property type="entry name" value="Remorin_C"/>
    <property type="match status" value="1"/>
</dbReference>
<sequence>MKKYSRPITYSGAHTSPGTPEYDHNIVGETPMSWSSERVPLPTNNNNSTRHINAAVLMPFNSAKALPSKWDNAERWITSPISGDNFARSPITQPQRRPKSKSGPLDPTGLVHLSNYSPVVPALESASFRPNSPFSTGVLVHDGLSIRNNSGFGGKSDYLYGSANDIARSTTRVPVLSDSLGESSMPSSRDKKLDVDEESKALVSRSIYGNNTTTQTSPEKITNNSSSKGRLSFSTLRSTVPVSLRSISNLSAKDEIRDVQVDKGTTSAKPSKRQGVKKTIKDSTNEDNLLPLPWNASEESRSATRLQREEAKITAWENLQKAKAEAAIRKLEMKLEKKRSSSTDKILNELRDAQMRAQAMRNLVSENQAQRAPRKASMGFSCCICVEACSISHRYIGRRN</sequence>
<protein>
    <recommendedName>
        <fullName evidence="3">Remorin C-terminal domain-containing protein</fullName>
    </recommendedName>
</protein>
<dbReference type="EMBL" id="JAVIJP010000017">
    <property type="protein sequence ID" value="KAL3640280.1"/>
    <property type="molecule type" value="Genomic_DNA"/>
</dbReference>
<evidence type="ECO:0000256" key="2">
    <source>
        <dbReference type="SAM" id="MobiDB-lite"/>
    </source>
</evidence>
<dbReference type="AlphaFoldDB" id="A0ABD3DD71"/>
<feature type="region of interest" description="Disordered" evidence="2">
    <location>
        <begin position="81"/>
        <end position="109"/>
    </location>
</feature>
<evidence type="ECO:0000313" key="5">
    <source>
        <dbReference type="Proteomes" id="UP001632038"/>
    </source>
</evidence>
<feature type="region of interest" description="Disordered" evidence="2">
    <location>
        <begin position="207"/>
        <end position="229"/>
    </location>
</feature>
<feature type="region of interest" description="Disordered" evidence="2">
    <location>
        <begin position="177"/>
        <end position="196"/>
    </location>
</feature>
<feature type="region of interest" description="Disordered" evidence="2">
    <location>
        <begin position="1"/>
        <end position="28"/>
    </location>
</feature>
<dbReference type="Proteomes" id="UP001632038">
    <property type="component" value="Unassembled WGS sequence"/>
</dbReference>
<comment type="similarity">
    <text evidence="1">Belongs to the remorin family.</text>
</comment>
<proteinExistence type="inferred from homology"/>
<gene>
    <name evidence="4" type="ORF">CASFOL_015248</name>
</gene>
<dbReference type="PANTHER" id="PTHR31471">
    <property type="entry name" value="OS02G0116800 PROTEIN"/>
    <property type="match status" value="1"/>
</dbReference>
<dbReference type="InterPro" id="IPR005516">
    <property type="entry name" value="Remorin_C"/>
</dbReference>
<dbReference type="PANTHER" id="PTHR31471:SF2">
    <property type="entry name" value="REMORIN FAMILY PROTEIN"/>
    <property type="match status" value="1"/>
</dbReference>
<keyword evidence="5" id="KW-1185">Reference proteome</keyword>
<comment type="caution">
    <text evidence="4">The sequence shown here is derived from an EMBL/GenBank/DDBJ whole genome shotgun (WGS) entry which is preliminary data.</text>
</comment>
<reference evidence="5" key="1">
    <citation type="journal article" date="2024" name="IScience">
        <title>Strigolactones Initiate the Formation of Haustorium-like Structures in Castilleja.</title>
        <authorList>
            <person name="Buerger M."/>
            <person name="Peterson D."/>
            <person name="Chory J."/>
        </authorList>
    </citation>
    <scope>NUCLEOTIDE SEQUENCE [LARGE SCALE GENOMIC DNA]</scope>
</reference>
<feature type="region of interest" description="Disordered" evidence="2">
    <location>
        <begin position="262"/>
        <end position="287"/>
    </location>
</feature>
<evidence type="ECO:0000313" key="4">
    <source>
        <dbReference type="EMBL" id="KAL3640280.1"/>
    </source>
</evidence>
<organism evidence="4 5">
    <name type="scientific">Castilleja foliolosa</name>
    <dbReference type="NCBI Taxonomy" id="1961234"/>
    <lineage>
        <taxon>Eukaryota</taxon>
        <taxon>Viridiplantae</taxon>
        <taxon>Streptophyta</taxon>
        <taxon>Embryophyta</taxon>
        <taxon>Tracheophyta</taxon>
        <taxon>Spermatophyta</taxon>
        <taxon>Magnoliopsida</taxon>
        <taxon>eudicotyledons</taxon>
        <taxon>Gunneridae</taxon>
        <taxon>Pentapetalae</taxon>
        <taxon>asterids</taxon>
        <taxon>lamiids</taxon>
        <taxon>Lamiales</taxon>
        <taxon>Orobanchaceae</taxon>
        <taxon>Pedicularideae</taxon>
        <taxon>Castillejinae</taxon>
        <taxon>Castilleja</taxon>
    </lineage>
</organism>
<feature type="domain" description="Remorin C-terminal" evidence="3">
    <location>
        <begin position="294"/>
        <end position="374"/>
    </location>
</feature>
<accession>A0ABD3DD71</accession>
<evidence type="ECO:0000259" key="3">
    <source>
        <dbReference type="Pfam" id="PF03763"/>
    </source>
</evidence>